<sequence>MRHVLVHDPAEQQRADDAAEVEAGRDDAEGAAGGTGRRGVAHHHVARRCDHAAEESGEPERKRQRHRRQAHQRNQQHQHGIDREAGRGELAVAMGPVGEIAAGEHARGAGAEECGQRDVGGRERGAVAAHQRDHAEIVDARGRQAQQREERGQHHQRRRDHAGLGCGIVLCLG</sequence>
<dbReference type="AlphaFoldDB" id="A0A401U116"/>
<evidence type="ECO:0000256" key="1">
    <source>
        <dbReference type="SAM" id="MobiDB-lite"/>
    </source>
</evidence>
<keyword evidence="3" id="KW-1185">Reference proteome</keyword>
<reference evidence="2 3" key="1">
    <citation type="journal article" date="2018" name="Nat. Ecol. Evol.">
        <title>Shark genomes provide insights into elasmobranch evolution and the origin of vertebrates.</title>
        <authorList>
            <person name="Hara Y"/>
            <person name="Yamaguchi K"/>
            <person name="Onimaru K"/>
            <person name="Kadota M"/>
            <person name="Koyanagi M"/>
            <person name="Keeley SD"/>
            <person name="Tatsumi K"/>
            <person name="Tanaka K"/>
            <person name="Motone F"/>
            <person name="Kageyama Y"/>
            <person name="Nozu R"/>
            <person name="Adachi N"/>
            <person name="Nishimura O"/>
            <person name="Nakagawa R"/>
            <person name="Tanegashima C"/>
            <person name="Kiyatake I"/>
            <person name="Matsumoto R"/>
            <person name="Murakumo K"/>
            <person name="Nishida K"/>
            <person name="Terakita A"/>
            <person name="Kuratani S"/>
            <person name="Sato K"/>
            <person name="Hyodo S Kuraku.S."/>
        </authorList>
    </citation>
    <scope>NUCLEOTIDE SEQUENCE [LARGE SCALE GENOMIC DNA]</scope>
</reference>
<name>A0A401U116_CHIPU</name>
<dbReference type="Proteomes" id="UP000287033">
    <property type="component" value="Unassembled WGS sequence"/>
</dbReference>
<evidence type="ECO:0000313" key="2">
    <source>
        <dbReference type="EMBL" id="GCC48570.1"/>
    </source>
</evidence>
<protein>
    <submittedName>
        <fullName evidence="2">Uncharacterized protein</fullName>
    </submittedName>
</protein>
<feature type="compositionally biased region" description="Basic residues" evidence="1">
    <location>
        <begin position="62"/>
        <end position="76"/>
    </location>
</feature>
<accession>A0A401U116</accession>
<feature type="region of interest" description="Disordered" evidence="1">
    <location>
        <begin position="103"/>
        <end position="160"/>
    </location>
</feature>
<feature type="region of interest" description="Disordered" evidence="1">
    <location>
        <begin position="1"/>
        <end position="89"/>
    </location>
</feature>
<feature type="compositionally biased region" description="Basic and acidic residues" evidence="1">
    <location>
        <begin position="114"/>
        <end position="153"/>
    </location>
</feature>
<organism evidence="2 3">
    <name type="scientific">Chiloscyllium punctatum</name>
    <name type="common">Brownbanded bambooshark</name>
    <name type="synonym">Hemiscyllium punctatum</name>
    <dbReference type="NCBI Taxonomy" id="137246"/>
    <lineage>
        <taxon>Eukaryota</taxon>
        <taxon>Metazoa</taxon>
        <taxon>Chordata</taxon>
        <taxon>Craniata</taxon>
        <taxon>Vertebrata</taxon>
        <taxon>Chondrichthyes</taxon>
        <taxon>Elasmobranchii</taxon>
        <taxon>Galeomorphii</taxon>
        <taxon>Galeoidea</taxon>
        <taxon>Orectolobiformes</taxon>
        <taxon>Hemiscylliidae</taxon>
        <taxon>Chiloscyllium</taxon>
    </lineage>
</organism>
<gene>
    <name evidence="2" type="ORF">chiPu_0032566</name>
</gene>
<evidence type="ECO:0000313" key="3">
    <source>
        <dbReference type="Proteomes" id="UP000287033"/>
    </source>
</evidence>
<proteinExistence type="predicted"/>
<dbReference type="EMBL" id="BEZZ01240392">
    <property type="protein sequence ID" value="GCC48570.1"/>
    <property type="molecule type" value="Genomic_DNA"/>
</dbReference>
<feature type="compositionally biased region" description="Basic and acidic residues" evidence="1">
    <location>
        <begin position="1"/>
        <end position="28"/>
    </location>
</feature>
<feature type="compositionally biased region" description="Basic and acidic residues" evidence="1">
    <location>
        <begin position="47"/>
        <end position="61"/>
    </location>
</feature>
<feature type="non-terminal residue" evidence="2">
    <location>
        <position position="173"/>
    </location>
</feature>
<comment type="caution">
    <text evidence="2">The sequence shown here is derived from an EMBL/GenBank/DDBJ whole genome shotgun (WGS) entry which is preliminary data.</text>
</comment>